<dbReference type="InterPro" id="IPR038075">
    <property type="entry name" value="RalF_C_sf"/>
</dbReference>
<dbReference type="GO" id="GO:0032012">
    <property type="term" value="P:regulation of ARF protein signal transduction"/>
    <property type="evidence" value="ECO:0007669"/>
    <property type="project" value="InterPro"/>
</dbReference>
<protein>
    <submittedName>
        <fullName evidence="2">Sec7 domain containing protein</fullName>
    </submittedName>
</protein>
<evidence type="ECO:0000259" key="1">
    <source>
        <dbReference type="PROSITE" id="PS50190"/>
    </source>
</evidence>
<dbReference type="SUPFAM" id="SSF48425">
    <property type="entry name" value="Sec7 domain"/>
    <property type="match status" value="1"/>
</dbReference>
<dbReference type="Gene3D" id="1.10.1000.11">
    <property type="entry name" value="Arf Nucleotide-binding Site Opener,domain 2"/>
    <property type="match status" value="1"/>
</dbReference>
<dbReference type="KEGG" id="rpq:rpr22_CDS366"/>
<dbReference type="Gene3D" id="1.10.220.20">
    <property type="match status" value="1"/>
</dbReference>
<dbReference type="Pfam" id="PF18248">
    <property type="entry name" value="RalF_SCD"/>
    <property type="match status" value="1"/>
</dbReference>
<dbReference type="PANTHER" id="PTHR10663">
    <property type="entry name" value="GUANYL-NUCLEOTIDE EXCHANGE FACTOR"/>
    <property type="match status" value="1"/>
</dbReference>
<reference evidence="2 3" key="1">
    <citation type="journal article" date="2010" name="Genome Res.">
        <title>Genomic, proteomic, and transcriptomic analysis of virulent and avirulent Rickettsia prowazekii reveals its adaptive mutation capabilities.</title>
        <authorList>
            <person name="Bechah Y."/>
            <person name="El Karkouri K."/>
            <person name="Mediannikov O."/>
            <person name="Leroy Q."/>
            <person name="Pelletier N."/>
            <person name="Robert C."/>
            <person name="Medigue C."/>
            <person name="Mege J.L."/>
            <person name="Raoult D."/>
        </authorList>
    </citation>
    <scope>NUCLEOTIDE SEQUENCE [LARGE SCALE GENOMIC DNA]</scope>
    <source>
        <strain evidence="2 3">Rp22</strain>
    </source>
</reference>
<name>D5AWV9_RICPP</name>
<dbReference type="InterPro" id="IPR000904">
    <property type="entry name" value="Sec7_dom"/>
</dbReference>
<dbReference type="SMART" id="SM00222">
    <property type="entry name" value="Sec7"/>
    <property type="match status" value="1"/>
</dbReference>
<dbReference type="InterPro" id="IPR040917">
    <property type="entry name" value="RalF_SCD"/>
</dbReference>
<evidence type="ECO:0000313" key="3">
    <source>
        <dbReference type="Proteomes" id="UP000006931"/>
    </source>
</evidence>
<dbReference type="AlphaFoldDB" id="D5AWV9"/>
<feature type="domain" description="SEC7" evidence="1">
    <location>
        <begin position="14"/>
        <end position="192"/>
    </location>
</feature>
<dbReference type="InterPro" id="IPR035999">
    <property type="entry name" value="Sec7_dom_sf"/>
</dbReference>
<dbReference type="Proteomes" id="UP000006931">
    <property type="component" value="Chromosome"/>
</dbReference>
<dbReference type="Pfam" id="PF01369">
    <property type="entry name" value="Sec7"/>
    <property type="match status" value="1"/>
</dbReference>
<dbReference type="Gene3D" id="3.30.310.140">
    <property type="entry name" value="sec7 domains"/>
    <property type="match status" value="1"/>
</dbReference>
<dbReference type="NCBIfam" id="NF038045">
    <property type="entry name" value="GEF_RalF"/>
    <property type="match status" value="1"/>
</dbReference>
<gene>
    <name evidence="2" type="primary">sec7</name>
    <name evidence="2" type="ordered locus">rpr22_CDS366</name>
</gene>
<evidence type="ECO:0000313" key="2">
    <source>
        <dbReference type="EMBL" id="ADE29898.1"/>
    </source>
</evidence>
<dbReference type="GO" id="GO:0005085">
    <property type="term" value="F:guanyl-nucleotide exchange factor activity"/>
    <property type="evidence" value="ECO:0007669"/>
    <property type="project" value="InterPro"/>
</dbReference>
<dbReference type="PROSITE" id="PS50190">
    <property type="entry name" value="SEC7"/>
    <property type="match status" value="1"/>
</dbReference>
<sequence length="462" mass="53165">MGDKMDSLLKNEVIKLFNDKPKSGIARIKKWCTDNNQDFIAETAKIFYEEKSNLNLEFVGDYLGTDGVDNQKVLESFTKQFDFKEKDYLESLRRFLQSFKLPGEAQKIDRLVESFGTHYYEQNLNIDINSKDAAYILAYQTIMLNTDLHNPSIAKSKKMTFEQLKNNLKGTNESKNFNDNFLKKIYDEIEAKPFKLNFVDSSPGYQINNISSQNDKTFKQLNQFLEEKRNIQNIFPKLQNNNLTIEFKNPKTFLSKFTGYKGSVIIKDEKSGAAEIQVYKPSIFSRWFLGEKSKIIIQPLREEGRQPSEQSLKLAAQITASFETKVTSIKATYDYLKEDLKSQYDNIRNPKKELEKASAIAEGHKNIKYITEIVHQINQPVKNAVAVFSSTISVEPQISKSDLPIKPPQLPVPKSIPNVVKKAAKDISKQIPHERDKHKEELAKALEIQRRKIEKQNSGRVV</sequence>
<dbReference type="SMR" id="D5AWV9"/>
<dbReference type="EMBL" id="CP001584">
    <property type="protein sequence ID" value="ADE29898.1"/>
    <property type="molecule type" value="Genomic_DNA"/>
</dbReference>
<dbReference type="SUPFAM" id="SSF118104">
    <property type="entry name" value="RalF, C-terminal domain"/>
    <property type="match status" value="1"/>
</dbReference>
<dbReference type="HOGENOM" id="CLU_028112_0_0_5"/>
<accession>D5AWV9</accession>
<dbReference type="InterPro" id="IPR023394">
    <property type="entry name" value="Sec7_C_sf"/>
</dbReference>
<proteinExistence type="predicted"/>
<dbReference type="PATRIC" id="fig|449216.3.peg.382"/>
<organism evidence="2 3">
    <name type="scientific">Rickettsia prowazekii (strain Rp22)</name>
    <dbReference type="NCBI Taxonomy" id="449216"/>
    <lineage>
        <taxon>Bacteria</taxon>
        <taxon>Pseudomonadati</taxon>
        <taxon>Pseudomonadota</taxon>
        <taxon>Alphaproteobacteria</taxon>
        <taxon>Rickettsiales</taxon>
        <taxon>Rickettsiaceae</taxon>
        <taxon>Rickettsieae</taxon>
        <taxon>Rickettsia</taxon>
        <taxon>typhus group</taxon>
    </lineage>
</organism>
<dbReference type="CDD" id="cd00171">
    <property type="entry name" value="Sec7"/>
    <property type="match status" value="1"/>
</dbReference>